<dbReference type="GO" id="GO:0030313">
    <property type="term" value="C:cell envelope"/>
    <property type="evidence" value="ECO:0007669"/>
    <property type="project" value="UniProtKB-SubCell"/>
</dbReference>
<proteinExistence type="predicted"/>
<dbReference type="SUPFAM" id="SSF111369">
    <property type="entry name" value="HlyD-like secretion proteins"/>
    <property type="match status" value="1"/>
</dbReference>
<feature type="domain" description="Multidrug resistance protein MdtA-like barrel-sandwich hybrid" evidence="4">
    <location>
        <begin position="37"/>
        <end position="206"/>
    </location>
</feature>
<feature type="coiled-coil region" evidence="3">
    <location>
        <begin position="83"/>
        <end position="180"/>
    </location>
</feature>
<dbReference type="Gene3D" id="1.10.287.1490">
    <property type="match status" value="1"/>
</dbReference>
<evidence type="ECO:0000256" key="2">
    <source>
        <dbReference type="ARBA" id="ARBA00023054"/>
    </source>
</evidence>
<dbReference type="AlphaFoldDB" id="A0A644VDP3"/>
<sequence>MKKYKIYILLTLIAGFASCRNTDSDFDASGTFETTEVIVSAEVAGKIMAFDIVDGQSLKENETIGYIDSTQLHLKKQQLLASIDALLSRRPDLKKQLGALEQQLATARNEKKRVENLLKSNAATTKQLDDLNAQIAVLERQLAATKSTLESSLQGISGEKEALEIQILQLEDQLQKCNITSPINGTVLVKYAEKGELATPGKALFKIGDTNNMIFRAYITADQLTRVKLGQQVQVFADFGKDEYKPCDGTITWISSKSEFTPKTIQTRDERANLVYAVKVMVKNDGYLKIGQYGFLKIK</sequence>
<dbReference type="Gene3D" id="2.40.50.100">
    <property type="match status" value="1"/>
</dbReference>
<dbReference type="InterPro" id="IPR058625">
    <property type="entry name" value="MdtA-like_BSH"/>
</dbReference>
<reference evidence="5" key="1">
    <citation type="submission" date="2019-08" db="EMBL/GenBank/DDBJ databases">
        <authorList>
            <person name="Kucharzyk K."/>
            <person name="Murdoch R.W."/>
            <person name="Higgins S."/>
            <person name="Loffler F."/>
        </authorList>
    </citation>
    <scope>NUCLEOTIDE SEQUENCE</scope>
</reference>
<dbReference type="PANTHER" id="PTHR32347:SF23">
    <property type="entry name" value="BLL5650 PROTEIN"/>
    <property type="match status" value="1"/>
</dbReference>
<accession>A0A644VDP3</accession>
<evidence type="ECO:0000313" key="5">
    <source>
        <dbReference type="EMBL" id="MPL88833.1"/>
    </source>
</evidence>
<keyword evidence="2 3" id="KW-0175">Coiled coil</keyword>
<comment type="caution">
    <text evidence="5">The sequence shown here is derived from an EMBL/GenBank/DDBJ whole genome shotgun (WGS) entry which is preliminary data.</text>
</comment>
<dbReference type="PANTHER" id="PTHR32347">
    <property type="entry name" value="EFFLUX SYSTEM COMPONENT YKNX-RELATED"/>
    <property type="match status" value="1"/>
</dbReference>
<gene>
    <name evidence="5" type="ORF">SDC9_34862</name>
</gene>
<evidence type="ECO:0000256" key="1">
    <source>
        <dbReference type="ARBA" id="ARBA00004196"/>
    </source>
</evidence>
<comment type="subcellular location">
    <subcellularLocation>
        <location evidence="1">Cell envelope</location>
    </subcellularLocation>
</comment>
<dbReference type="PROSITE" id="PS51257">
    <property type="entry name" value="PROKAR_LIPOPROTEIN"/>
    <property type="match status" value="1"/>
</dbReference>
<evidence type="ECO:0000259" key="4">
    <source>
        <dbReference type="Pfam" id="PF25917"/>
    </source>
</evidence>
<dbReference type="Pfam" id="PF25917">
    <property type="entry name" value="BSH_RND"/>
    <property type="match status" value="1"/>
</dbReference>
<name>A0A644VDP3_9ZZZZ</name>
<dbReference type="Gene3D" id="2.40.30.170">
    <property type="match status" value="1"/>
</dbReference>
<organism evidence="5">
    <name type="scientific">bioreactor metagenome</name>
    <dbReference type="NCBI Taxonomy" id="1076179"/>
    <lineage>
        <taxon>unclassified sequences</taxon>
        <taxon>metagenomes</taxon>
        <taxon>ecological metagenomes</taxon>
    </lineage>
</organism>
<protein>
    <recommendedName>
        <fullName evidence="4">Multidrug resistance protein MdtA-like barrel-sandwich hybrid domain-containing protein</fullName>
    </recommendedName>
</protein>
<evidence type="ECO:0000256" key="3">
    <source>
        <dbReference type="SAM" id="Coils"/>
    </source>
</evidence>
<dbReference type="InterPro" id="IPR050465">
    <property type="entry name" value="UPF0194_transport"/>
</dbReference>
<dbReference type="EMBL" id="VSSQ01000266">
    <property type="protein sequence ID" value="MPL88833.1"/>
    <property type="molecule type" value="Genomic_DNA"/>
</dbReference>